<protein>
    <submittedName>
        <fullName evidence="2">Uncharacterized protein</fullName>
    </submittedName>
</protein>
<dbReference type="AlphaFoldDB" id="A0A2R8C3Y7"/>
<evidence type="ECO:0000313" key="2">
    <source>
        <dbReference type="EMBL" id="SPJ27145.1"/>
    </source>
</evidence>
<proteinExistence type="predicted"/>
<feature type="region of interest" description="Disordered" evidence="1">
    <location>
        <begin position="103"/>
        <end position="128"/>
    </location>
</feature>
<evidence type="ECO:0000313" key="3">
    <source>
        <dbReference type="Proteomes" id="UP000244898"/>
    </source>
</evidence>
<reference evidence="3" key="1">
    <citation type="submission" date="2018-03" db="EMBL/GenBank/DDBJ databases">
        <authorList>
            <person name="Rodrigo-Torres L."/>
            <person name="Arahal R. D."/>
            <person name="Lucena T."/>
        </authorList>
    </citation>
    <scope>NUCLEOTIDE SEQUENCE [LARGE SCALE GENOMIC DNA]</scope>
    <source>
        <strain evidence="3">CECT 7615</strain>
    </source>
</reference>
<dbReference type="EMBL" id="ONZG01000001">
    <property type="protein sequence ID" value="SPJ27145.1"/>
    <property type="molecule type" value="Genomic_DNA"/>
</dbReference>
<feature type="region of interest" description="Disordered" evidence="1">
    <location>
        <begin position="52"/>
        <end position="71"/>
    </location>
</feature>
<gene>
    <name evidence="2" type="ORF">TRM7615_00626</name>
</gene>
<evidence type="ECO:0000256" key="1">
    <source>
        <dbReference type="SAM" id="MobiDB-lite"/>
    </source>
</evidence>
<accession>A0A2R8C3Y7</accession>
<keyword evidence="3" id="KW-1185">Reference proteome</keyword>
<name>A0A2R8C3Y7_9RHOB</name>
<sequence>MHKLNSRSFIFGHAFTRMSEFKSIFKHYNAHHVAIRPSIALNRSSTLTTRMPITSVGKPFSPDRQATHKRRTACGRSIFSFSDALANWMTACTNRRSVEFGGKTSQTASHTSCASQKHSASRNVQPAVQASQIARSKTDIPGRAVNLSASYVPSSGRGVAPGTYGTAGSSTDQAVSTCAASIRSNLAQNSAAAASVSSEASRWGECLQSSSTRPTGQ</sequence>
<dbReference type="Proteomes" id="UP000244898">
    <property type="component" value="Unassembled WGS sequence"/>
</dbReference>
<organism evidence="2 3">
    <name type="scientific">Falsiruegeria mediterranea M17</name>
    <dbReference type="NCBI Taxonomy" id="1200281"/>
    <lineage>
        <taxon>Bacteria</taxon>
        <taxon>Pseudomonadati</taxon>
        <taxon>Pseudomonadota</taxon>
        <taxon>Alphaproteobacteria</taxon>
        <taxon>Rhodobacterales</taxon>
        <taxon>Roseobacteraceae</taxon>
        <taxon>Falsiruegeria</taxon>
    </lineage>
</organism>